<gene>
    <name evidence="2" type="ORF">NPX13_g5801</name>
</gene>
<protein>
    <recommendedName>
        <fullName evidence="1">DUF7770 domain-containing protein</fullName>
    </recommendedName>
</protein>
<dbReference type="EMBL" id="JANPWZ010000958">
    <property type="protein sequence ID" value="KAJ3570215.1"/>
    <property type="molecule type" value="Genomic_DNA"/>
</dbReference>
<dbReference type="AlphaFoldDB" id="A0A9W8TMD4"/>
<proteinExistence type="predicted"/>
<name>A0A9W8TMD4_9PEZI</name>
<dbReference type="InterPro" id="IPR056672">
    <property type="entry name" value="DUF7770"/>
</dbReference>
<feature type="domain" description="DUF7770" evidence="1">
    <location>
        <begin position="22"/>
        <end position="173"/>
    </location>
</feature>
<organism evidence="2 3">
    <name type="scientific">Xylaria arbuscula</name>
    <dbReference type="NCBI Taxonomy" id="114810"/>
    <lineage>
        <taxon>Eukaryota</taxon>
        <taxon>Fungi</taxon>
        <taxon>Dikarya</taxon>
        <taxon>Ascomycota</taxon>
        <taxon>Pezizomycotina</taxon>
        <taxon>Sordariomycetes</taxon>
        <taxon>Xylariomycetidae</taxon>
        <taxon>Xylariales</taxon>
        <taxon>Xylariaceae</taxon>
        <taxon>Xylaria</taxon>
    </lineage>
</organism>
<evidence type="ECO:0000313" key="3">
    <source>
        <dbReference type="Proteomes" id="UP001148614"/>
    </source>
</evidence>
<reference evidence="2" key="1">
    <citation type="submission" date="2022-07" db="EMBL/GenBank/DDBJ databases">
        <title>Genome Sequence of Xylaria arbuscula.</title>
        <authorList>
            <person name="Buettner E."/>
        </authorList>
    </citation>
    <scope>NUCLEOTIDE SEQUENCE</scope>
    <source>
        <strain evidence="2">VT107</strain>
    </source>
</reference>
<evidence type="ECO:0000313" key="2">
    <source>
        <dbReference type="EMBL" id="KAJ3570215.1"/>
    </source>
</evidence>
<comment type="caution">
    <text evidence="2">The sequence shown here is derived from an EMBL/GenBank/DDBJ whole genome shotgun (WGS) entry which is preliminary data.</text>
</comment>
<sequence length="175" mass="19803">MDTYSGTDYLNTEHLKHQITNITVVAYRNQDNRGDGKLSPTNHWSIFLKTTENNSVRVEMAHGLGNDGLTGKVELLSKKYICTNNAIYTMSFQPIKTITVQDFIDLLTENKRQQYTFTPEFEGCSFWVYTIIGDLEAAGVVPAGSAESTWNAVSYYYVNPEGTVPREVRRGTFRP</sequence>
<dbReference type="Pfam" id="PF24968">
    <property type="entry name" value="DUF7770"/>
    <property type="match status" value="1"/>
</dbReference>
<keyword evidence="3" id="KW-1185">Reference proteome</keyword>
<accession>A0A9W8TMD4</accession>
<evidence type="ECO:0000259" key="1">
    <source>
        <dbReference type="Pfam" id="PF24968"/>
    </source>
</evidence>
<dbReference type="Proteomes" id="UP001148614">
    <property type="component" value="Unassembled WGS sequence"/>
</dbReference>
<dbReference type="VEuPathDB" id="FungiDB:F4678DRAFT_466735"/>